<dbReference type="Proteomes" id="UP000257109">
    <property type="component" value="Unassembled WGS sequence"/>
</dbReference>
<feature type="non-terminal residue" evidence="2">
    <location>
        <position position="1"/>
    </location>
</feature>
<dbReference type="Pfam" id="PF24924">
    <property type="entry name" value="DUF7745"/>
    <property type="match status" value="1"/>
</dbReference>
<dbReference type="AlphaFoldDB" id="A0A371HVW4"/>
<dbReference type="OrthoDB" id="983711at2759"/>
<feature type="domain" description="DUF7745" evidence="1">
    <location>
        <begin position="7"/>
        <end position="176"/>
    </location>
</feature>
<name>A0A371HVW4_MUCPR</name>
<keyword evidence="3" id="KW-1185">Reference proteome</keyword>
<protein>
    <recommendedName>
        <fullName evidence="1">DUF7745 domain-containing protein</fullName>
    </recommendedName>
</protein>
<comment type="caution">
    <text evidence="2">The sequence shown here is derived from an EMBL/GenBank/DDBJ whole genome shotgun (WGS) entry which is preliminary data.</text>
</comment>
<dbReference type="PANTHER" id="PTHR48154">
    <property type="entry name" value="PROTEIN, PUTATIVE-RELATED"/>
    <property type="match status" value="1"/>
</dbReference>
<dbReference type="EMBL" id="QJKJ01001581">
    <property type="protein sequence ID" value="RDY06922.1"/>
    <property type="molecule type" value="Genomic_DNA"/>
</dbReference>
<dbReference type="InterPro" id="IPR056647">
    <property type="entry name" value="DUF7745"/>
</dbReference>
<evidence type="ECO:0000313" key="3">
    <source>
        <dbReference type="Proteomes" id="UP000257109"/>
    </source>
</evidence>
<proteinExistence type="predicted"/>
<organism evidence="2 3">
    <name type="scientific">Mucuna pruriens</name>
    <name type="common">Velvet bean</name>
    <name type="synonym">Dolichos pruriens</name>
    <dbReference type="NCBI Taxonomy" id="157652"/>
    <lineage>
        <taxon>Eukaryota</taxon>
        <taxon>Viridiplantae</taxon>
        <taxon>Streptophyta</taxon>
        <taxon>Embryophyta</taxon>
        <taxon>Tracheophyta</taxon>
        <taxon>Spermatophyta</taxon>
        <taxon>Magnoliopsida</taxon>
        <taxon>eudicotyledons</taxon>
        <taxon>Gunneridae</taxon>
        <taxon>Pentapetalae</taxon>
        <taxon>rosids</taxon>
        <taxon>fabids</taxon>
        <taxon>Fabales</taxon>
        <taxon>Fabaceae</taxon>
        <taxon>Papilionoideae</taxon>
        <taxon>50 kb inversion clade</taxon>
        <taxon>NPAAA clade</taxon>
        <taxon>indigoferoid/millettioid clade</taxon>
        <taxon>Phaseoleae</taxon>
        <taxon>Mucuna</taxon>
    </lineage>
</organism>
<evidence type="ECO:0000259" key="1">
    <source>
        <dbReference type="Pfam" id="PF24924"/>
    </source>
</evidence>
<gene>
    <name evidence="2" type="ORF">CR513_09030</name>
</gene>
<reference evidence="2" key="1">
    <citation type="submission" date="2018-05" db="EMBL/GenBank/DDBJ databases">
        <title>Draft genome of Mucuna pruriens seed.</title>
        <authorList>
            <person name="Nnadi N.E."/>
            <person name="Vos R."/>
            <person name="Hasami M.H."/>
            <person name="Devisetty U.K."/>
            <person name="Aguiy J.C."/>
        </authorList>
    </citation>
    <scope>NUCLEOTIDE SEQUENCE [LARGE SCALE GENOMIC DNA]</scope>
    <source>
        <strain evidence="2">JCA_2017</strain>
    </source>
</reference>
<sequence>MSRWMPLSALSQYYNLPLKCFTFRDFQLAPTLEEYERIIGMPLAKSLPYLFRGQYPPWASMAKLLKVSELEVLWIRRNWNGLEGVPRANLEDRLYHLQQEGDWRTFMDIYGLLIYGIVLFPHLKDYVELAATDTFLAKRDMGENPVIAVLANTYCTLNHYYVRNGKVLRCCTSLLSSRVD</sequence>
<accession>A0A371HVW4</accession>
<evidence type="ECO:0000313" key="2">
    <source>
        <dbReference type="EMBL" id="RDY06922.1"/>
    </source>
</evidence>
<dbReference type="PANTHER" id="PTHR48154:SF1">
    <property type="entry name" value="PROTEIN, PUTATIVE-RELATED"/>
    <property type="match status" value="1"/>
</dbReference>